<reference evidence="4" key="1">
    <citation type="submission" date="2016-10" db="EMBL/GenBank/DDBJ databases">
        <authorList>
            <person name="Varghese N."/>
            <person name="Submissions S."/>
        </authorList>
    </citation>
    <scope>NUCLEOTIDE SEQUENCE [LARGE SCALE GENOMIC DNA]</scope>
    <source>
        <strain evidence="4">CGMCC 1.11012</strain>
    </source>
</reference>
<dbReference type="RefSeq" id="WP_090718119.1">
    <property type="nucleotide sequence ID" value="NZ_CBCSKY010000040.1"/>
</dbReference>
<dbReference type="EMBL" id="FNDX01000039">
    <property type="protein sequence ID" value="SDK35955.1"/>
    <property type="molecule type" value="Genomic_DNA"/>
</dbReference>
<gene>
    <name evidence="3" type="ORF">SAMN05216192_13955</name>
</gene>
<dbReference type="InterPro" id="IPR032322">
    <property type="entry name" value="DUF4850"/>
</dbReference>
<feature type="transmembrane region" description="Helical" evidence="2">
    <location>
        <begin position="45"/>
        <end position="64"/>
    </location>
</feature>
<organism evidence="3 4">
    <name type="scientific">Paenibacillus typhae</name>
    <dbReference type="NCBI Taxonomy" id="1174501"/>
    <lineage>
        <taxon>Bacteria</taxon>
        <taxon>Bacillati</taxon>
        <taxon>Bacillota</taxon>
        <taxon>Bacilli</taxon>
        <taxon>Bacillales</taxon>
        <taxon>Paenibacillaceae</taxon>
        <taxon>Paenibacillus</taxon>
    </lineage>
</organism>
<keyword evidence="4" id="KW-1185">Reference proteome</keyword>
<evidence type="ECO:0000256" key="1">
    <source>
        <dbReference type="SAM" id="MobiDB-lite"/>
    </source>
</evidence>
<name>A0A1G9BAQ5_9BACL</name>
<feature type="compositionally biased region" description="Polar residues" evidence="1">
    <location>
        <begin position="334"/>
        <end position="347"/>
    </location>
</feature>
<proteinExistence type="predicted"/>
<keyword evidence="2" id="KW-0812">Transmembrane</keyword>
<keyword evidence="2" id="KW-1133">Transmembrane helix</keyword>
<dbReference type="Pfam" id="PF16142">
    <property type="entry name" value="DUF4850"/>
    <property type="match status" value="1"/>
</dbReference>
<feature type="region of interest" description="Disordered" evidence="1">
    <location>
        <begin position="321"/>
        <end position="347"/>
    </location>
</feature>
<dbReference type="OrthoDB" id="2606423at2"/>
<sequence length="347" mass="37026">MARLPHDWEKRLQESPFADRHFTEKLQRNVNRRLNHPPQRKLRRWIYAAVILPLVALVLVIGYSSGGFSSLTGRPDHGAVSSGENSPDPGAAGTQSPALSFPSADPSGDEVQLPLVAVLAVPSVDDGYPAVRNPVPALPEMTFPLSAEMADQLQATLVYGADGKSSYLLLSPAGWVASAVIGANGSYGLTFTDPADPAQTLAYTDTNWSCQGCAISDIGLYFPEKADWAEDSGFPVYVPLHFKSRELLGTGGAAGRTVRYALQPDKDGLLADGAAYYEEGSWGYLIRRIELRHASGIPENAAMESILGFFAAVHGALILPESGPESGEADPAPYSTSDLLSTLEQQG</sequence>
<protein>
    <recommendedName>
        <fullName evidence="5">DUF4850 domain-containing protein</fullName>
    </recommendedName>
</protein>
<dbReference type="AlphaFoldDB" id="A0A1G9BAQ5"/>
<dbReference type="STRING" id="1174501.SAMN05216192_13955"/>
<accession>A0A1G9BAQ5</accession>
<evidence type="ECO:0000313" key="4">
    <source>
        <dbReference type="Proteomes" id="UP000199050"/>
    </source>
</evidence>
<evidence type="ECO:0000313" key="3">
    <source>
        <dbReference type="EMBL" id="SDK35955.1"/>
    </source>
</evidence>
<keyword evidence="2" id="KW-0472">Membrane</keyword>
<feature type="region of interest" description="Disordered" evidence="1">
    <location>
        <begin position="75"/>
        <end position="107"/>
    </location>
</feature>
<evidence type="ECO:0000256" key="2">
    <source>
        <dbReference type="SAM" id="Phobius"/>
    </source>
</evidence>
<evidence type="ECO:0008006" key="5">
    <source>
        <dbReference type="Google" id="ProtNLM"/>
    </source>
</evidence>
<dbReference type="Proteomes" id="UP000199050">
    <property type="component" value="Unassembled WGS sequence"/>
</dbReference>